<dbReference type="Gene3D" id="3.50.50.60">
    <property type="entry name" value="FAD/NAD(P)-binding domain"/>
    <property type="match status" value="1"/>
</dbReference>
<gene>
    <name evidence="4" type="ORF">GWI33_021179</name>
</gene>
<keyword evidence="5" id="KW-1185">Reference proteome</keyword>
<evidence type="ECO:0000313" key="4">
    <source>
        <dbReference type="EMBL" id="KAF7265406.1"/>
    </source>
</evidence>
<dbReference type="InterPro" id="IPR000172">
    <property type="entry name" value="GMC_OxRdtase_N"/>
</dbReference>
<dbReference type="GO" id="GO:0050660">
    <property type="term" value="F:flavin adenine dinucleotide binding"/>
    <property type="evidence" value="ECO:0007669"/>
    <property type="project" value="InterPro"/>
</dbReference>
<organism evidence="4 5">
    <name type="scientific">Rhynchophorus ferrugineus</name>
    <name type="common">Red palm weevil</name>
    <name type="synonym">Curculio ferrugineus</name>
    <dbReference type="NCBI Taxonomy" id="354439"/>
    <lineage>
        <taxon>Eukaryota</taxon>
        <taxon>Metazoa</taxon>
        <taxon>Ecdysozoa</taxon>
        <taxon>Arthropoda</taxon>
        <taxon>Hexapoda</taxon>
        <taxon>Insecta</taxon>
        <taxon>Pterygota</taxon>
        <taxon>Neoptera</taxon>
        <taxon>Endopterygota</taxon>
        <taxon>Coleoptera</taxon>
        <taxon>Polyphaga</taxon>
        <taxon>Cucujiformia</taxon>
        <taxon>Curculionidae</taxon>
        <taxon>Dryophthorinae</taxon>
        <taxon>Rhynchophorus</taxon>
    </lineage>
</organism>
<sequence length="162" mass="17753">FGSYDFIIVGAGAAGAVLANRLTEIKKWTVLLLEAGGPDNDFTKILGLEPYTLLSPMSWGYNTTKQEHSCLGIENQQCFLPLGNVIGGGTTINAAVYARGHPEDYNRWDKVYHNKGWSYEEVLPYFKKSEKAILEPRDSSFHGDGGPFTISHVGKIPGLVCS</sequence>
<dbReference type="Pfam" id="PF00732">
    <property type="entry name" value="GMC_oxred_N"/>
    <property type="match status" value="1"/>
</dbReference>
<feature type="domain" description="Glucose-methanol-choline oxidoreductase N-terminal" evidence="3">
    <location>
        <begin position="83"/>
        <end position="106"/>
    </location>
</feature>
<comment type="caution">
    <text evidence="4">The sequence shown here is derived from an EMBL/GenBank/DDBJ whole genome shotgun (WGS) entry which is preliminary data.</text>
</comment>
<dbReference type="AlphaFoldDB" id="A0A834LYU5"/>
<evidence type="ECO:0000256" key="2">
    <source>
        <dbReference type="RuleBase" id="RU003968"/>
    </source>
</evidence>
<protein>
    <recommendedName>
        <fullName evidence="3">Glucose-methanol-choline oxidoreductase N-terminal domain-containing protein</fullName>
    </recommendedName>
</protein>
<feature type="non-terminal residue" evidence="4">
    <location>
        <position position="162"/>
    </location>
</feature>
<dbReference type="OrthoDB" id="269227at2759"/>
<accession>A0A834LYU5</accession>
<dbReference type="InterPro" id="IPR036188">
    <property type="entry name" value="FAD/NAD-bd_sf"/>
</dbReference>
<evidence type="ECO:0000259" key="3">
    <source>
        <dbReference type="PROSITE" id="PS00623"/>
    </source>
</evidence>
<keyword evidence="2" id="KW-0285">Flavoprotein</keyword>
<dbReference type="PROSITE" id="PS00623">
    <property type="entry name" value="GMC_OXRED_1"/>
    <property type="match status" value="1"/>
</dbReference>
<keyword evidence="2" id="KW-0274">FAD</keyword>
<name>A0A834LYU5_RHYFE</name>
<dbReference type="PANTHER" id="PTHR11552">
    <property type="entry name" value="GLUCOSE-METHANOL-CHOLINE GMC OXIDOREDUCTASE"/>
    <property type="match status" value="1"/>
</dbReference>
<reference evidence="4" key="1">
    <citation type="submission" date="2020-08" db="EMBL/GenBank/DDBJ databases">
        <title>Genome sequencing and assembly of the red palm weevil Rhynchophorus ferrugineus.</title>
        <authorList>
            <person name="Dias G.B."/>
            <person name="Bergman C.M."/>
            <person name="Manee M."/>
        </authorList>
    </citation>
    <scope>NUCLEOTIDE SEQUENCE</scope>
    <source>
        <strain evidence="4">AA-2017</strain>
        <tissue evidence="4">Whole larva</tissue>
    </source>
</reference>
<dbReference type="PANTHER" id="PTHR11552:SF158">
    <property type="entry name" value="GH23626P-RELATED"/>
    <property type="match status" value="1"/>
</dbReference>
<comment type="similarity">
    <text evidence="1 2">Belongs to the GMC oxidoreductase family.</text>
</comment>
<evidence type="ECO:0000313" key="5">
    <source>
        <dbReference type="Proteomes" id="UP000625711"/>
    </source>
</evidence>
<proteinExistence type="inferred from homology"/>
<dbReference type="GO" id="GO:0016614">
    <property type="term" value="F:oxidoreductase activity, acting on CH-OH group of donors"/>
    <property type="evidence" value="ECO:0007669"/>
    <property type="project" value="InterPro"/>
</dbReference>
<evidence type="ECO:0000256" key="1">
    <source>
        <dbReference type="ARBA" id="ARBA00010790"/>
    </source>
</evidence>
<dbReference type="SUPFAM" id="SSF51905">
    <property type="entry name" value="FAD/NAD(P)-binding domain"/>
    <property type="match status" value="1"/>
</dbReference>
<dbReference type="InterPro" id="IPR012132">
    <property type="entry name" value="GMC_OxRdtase"/>
</dbReference>
<dbReference type="EMBL" id="JAACXV010014624">
    <property type="protein sequence ID" value="KAF7265406.1"/>
    <property type="molecule type" value="Genomic_DNA"/>
</dbReference>
<dbReference type="Proteomes" id="UP000625711">
    <property type="component" value="Unassembled WGS sequence"/>
</dbReference>